<dbReference type="InterPro" id="IPR018330">
    <property type="entry name" value="RecT_fam"/>
</dbReference>
<feature type="compositionally biased region" description="Basic and acidic residues" evidence="1">
    <location>
        <begin position="276"/>
        <end position="287"/>
    </location>
</feature>
<dbReference type="Proteomes" id="UP000000235">
    <property type="component" value="Chromosome"/>
</dbReference>
<feature type="compositionally biased region" description="Low complexity" evidence="1">
    <location>
        <begin position="245"/>
        <end position="261"/>
    </location>
</feature>
<dbReference type="HOGENOM" id="CLU_930317_0_0_11"/>
<feature type="compositionally biased region" description="Acidic residues" evidence="1">
    <location>
        <begin position="263"/>
        <end position="272"/>
    </location>
</feature>
<evidence type="ECO:0000256" key="1">
    <source>
        <dbReference type="SAM" id="MobiDB-lite"/>
    </source>
</evidence>
<evidence type="ECO:0000313" key="2">
    <source>
        <dbReference type="EMBL" id="ABP56438.1"/>
    </source>
</evidence>
<dbReference type="NCBIfam" id="TIGR00616">
    <property type="entry name" value="rect"/>
    <property type="match status" value="1"/>
</dbReference>
<keyword evidence="3" id="KW-1185">Reference proteome</keyword>
<accession>A4XBY1</accession>
<dbReference type="RefSeq" id="WP_012015206.1">
    <property type="nucleotide sequence ID" value="NC_009380.1"/>
</dbReference>
<proteinExistence type="predicted"/>
<gene>
    <name evidence="2" type="ordered locus">Strop_4008</name>
</gene>
<dbReference type="AlphaFoldDB" id="A4XBY1"/>
<evidence type="ECO:0000313" key="3">
    <source>
        <dbReference type="Proteomes" id="UP000000235"/>
    </source>
</evidence>
<dbReference type="InterPro" id="IPR004590">
    <property type="entry name" value="ssDNA_annealing_RecT"/>
</dbReference>
<dbReference type="GO" id="GO:0003677">
    <property type="term" value="F:DNA binding"/>
    <property type="evidence" value="ECO:0007669"/>
    <property type="project" value="InterPro"/>
</dbReference>
<name>A4XBY1_SALTO</name>
<organism evidence="2 3">
    <name type="scientific">Salinispora tropica (strain ATCC BAA-916 / DSM 44818 / JCM 13857 / NBRC 105044 / CNB-440)</name>
    <dbReference type="NCBI Taxonomy" id="369723"/>
    <lineage>
        <taxon>Bacteria</taxon>
        <taxon>Bacillati</taxon>
        <taxon>Actinomycetota</taxon>
        <taxon>Actinomycetes</taxon>
        <taxon>Micromonosporales</taxon>
        <taxon>Micromonosporaceae</taxon>
        <taxon>Salinispora</taxon>
    </lineage>
</organism>
<dbReference type="eggNOG" id="COG3723">
    <property type="taxonomic scope" value="Bacteria"/>
</dbReference>
<dbReference type="EMBL" id="CP000667">
    <property type="protein sequence ID" value="ABP56438.1"/>
    <property type="molecule type" value="Genomic_DNA"/>
</dbReference>
<protein>
    <submittedName>
        <fullName evidence="2">RecT protein</fullName>
    </submittedName>
</protein>
<dbReference type="Pfam" id="PF03837">
    <property type="entry name" value="RecT"/>
    <property type="match status" value="1"/>
</dbReference>
<dbReference type="GO" id="GO:0006259">
    <property type="term" value="P:DNA metabolic process"/>
    <property type="evidence" value="ECO:0007669"/>
    <property type="project" value="InterPro"/>
</dbReference>
<dbReference type="STRING" id="369723.Strop_4008"/>
<feature type="region of interest" description="Disordered" evidence="1">
    <location>
        <begin position="243"/>
        <end position="299"/>
    </location>
</feature>
<reference evidence="3" key="1">
    <citation type="journal article" date="2007" name="Proc. Natl. Acad. Sci. U.S.A.">
        <title>Genome sequencing reveals complex secondary metabolome in the marine actinomycete Salinispora tropica.</title>
        <authorList>
            <person name="Udwary D.W."/>
            <person name="Zeigler L."/>
            <person name="Asolkar R.N."/>
            <person name="Singan V."/>
            <person name="Lapidus A."/>
            <person name="Fenical W."/>
            <person name="Jensen P.R."/>
            <person name="Moore B.S."/>
        </authorList>
    </citation>
    <scope>NUCLEOTIDE SEQUENCE [LARGE SCALE GENOMIC DNA]</scope>
    <source>
        <strain evidence="3">ATCC BAA-916 / DSM 44818 / CNB-440</strain>
    </source>
</reference>
<dbReference type="PATRIC" id="fig|369723.5.peg.4141"/>
<sequence length="299" mass="32614">MTQTVSQAVATRDNSPAGLITQYSESFAQVLPSHIKPATWVRLAQGALKRGKRGDGGRFELEIAASNNPGVFLAALLDAARQGLEPGTEQYYLTPRKVKGRLEILGITGYQGHIELMYRAGAVASVVAEIVREHDEYRYQRGIDDVPVHRYKPFARDAERGALIGVYAYARMKDGAVSRVVELSRDDIDRIKASSQGANSEYSPWQKHEAAMWLKSAVRQLQKWVPTSAEFRREQLRAAAEAHRVASAADAPDGATAPQGDVLDGEVLDEAPTEPARSDDAGGHVEQEWPDAARPGGAQ</sequence>
<dbReference type="KEGG" id="stp:Strop_4008"/>